<gene>
    <name evidence="2" type="ORF">B0H17DRAFT_1109232</name>
</gene>
<name>A0AAD7BSV7_MYCRO</name>
<dbReference type="AlphaFoldDB" id="A0AAD7BSV7"/>
<feature type="compositionally biased region" description="Low complexity" evidence="1">
    <location>
        <begin position="73"/>
        <end position="87"/>
    </location>
</feature>
<evidence type="ECO:0000256" key="1">
    <source>
        <dbReference type="SAM" id="MobiDB-lite"/>
    </source>
</evidence>
<sequence>MECLVVQTPKTADEARAVAVLDLHQGKSGIPGRGVPQLPVHGCDTTHCCRRAKTKSAVDSPIPIDKMPPMAGSKSSSKPYSQSSGSRKGATALAIVSRASALRMVLSRSLIQDVDATGQVWSAKRKGSEKSVACRILNRLTAFWSGLGERRPASRTQSRSMQWGWTELSRTQSG</sequence>
<evidence type="ECO:0000313" key="2">
    <source>
        <dbReference type="EMBL" id="KAJ7630158.1"/>
    </source>
</evidence>
<organism evidence="2 3">
    <name type="scientific">Mycena rosella</name>
    <name type="common">Pink bonnet</name>
    <name type="synonym">Agaricus rosellus</name>
    <dbReference type="NCBI Taxonomy" id="1033263"/>
    <lineage>
        <taxon>Eukaryota</taxon>
        <taxon>Fungi</taxon>
        <taxon>Dikarya</taxon>
        <taxon>Basidiomycota</taxon>
        <taxon>Agaricomycotina</taxon>
        <taxon>Agaricomycetes</taxon>
        <taxon>Agaricomycetidae</taxon>
        <taxon>Agaricales</taxon>
        <taxon>Marasmiineae</taxon>
        <taxon>Mycenaceae</taxon>
        <taxon>Mycena</taxon>
    </lineage>
</organism>
<keyword evidence="3" id="KW-1185">Reference proteome</keyword>
<evidence type="ECO:0000313" key="3">
    <source>
        <dbReference type="Proteomes" id="UP001221757"/>
    </source>
</evidence>
<reference evidence="2" key="1">
    <citation type="submission" date="2023-03" db="EMBL/GenBank/DDBJ databases">
        <title>Massive genome expansion in bonnet fungi (Mycena s.s.) driven by repeated elements and novel gene families across ecological guilds.</title>
        <authorList>
            <consortium name="Lawrence Berkeley National Laboratory"/>
            <person name="Harder C.B."/>
            <person name="Miyauchi S."/>
            <person name="Viragh M."/>
            <person name="Kuo A."/>
            <person name="Thoen E."/>
            <person name="Andreopoulos B."/>
            <person name="Lu D."/>
            <person name="Skrede I."/>
            <person name="Drula E."/>
            <person name="Henrissat B."/>
            <person name="Morin E."/>
            <person name="Kohler A."/>
            <person name="Barry K."/>
            <person name="LaButti K."/>
            <person name="Morin E."/>
            <person name="Salamov A."/>
            <person name="Lipzen A."/>
            <person name="Mereny Z."/>
            <person name="Hegedus B."/>
            <person name="Baldrian P."/>
            <person name="Stursova M."/>
            <person name="Weitz H."/>
            <person name="Taylor A."/>
            <person name="Grigoriev I.V."/>
            <person name="Nagy L.G."/>
            <person name="Martin F."/>
            <person name="Kauserud H."/>
        </authorList>
    </citation>
    <scope>NUCLEOTIDE SEQUENCE</scope>
    <source>
        <strain evidence="2">CBHHK067</strain>
    </source>
</reference>
<dbReference type="EMBL" id="JARKIE010000521">
    <property type="protein sequence ID" value="KAJ7630158.1"/>
    <property type="molecule type" value="Genomic_DNA"/>
</dbReference>
<dbReference type="Proteomes" id="UP001221757">
    <property type="component" value="Unassembled WGS sequence"/>
</dbReference>
<protein>
    <submittedName>
        <fullName evidence="2">Uncharacterized protein</fullName>
    </submittedName>
</protein>
<accession>A0AAD7BSV7</accession>
<proteinExistence type="predicted"/>
<feature type="region of interest" description="Disordered" evidence="1">
    <location>
        <begin position="59"/>
        <end position="87"/>
    </location>
</feature>
<comment type="caution">
    <text evidence="2">The sequence shown here is derived from an EMBL/GenBank/DDBJ whole genome shotgun (WGS) entry which is preliminary data.</text>
</comment>
<feature type="region of interest" description="Disordered" evidence="1">
    <location>
        <begin position="151"/>
        <end position="174"/>
    </location>
</feature>
<feature type="compositionally biased region" description="Polar residues" evidence="1">
    <location>
        <begin position="154"/>
        <end position="174"/>
    </location>
</feature>